<proteinExistence type="predicted"/>
<protein>
    <submittedName>
        <fullName evidence="1">Uncharacterized protein</fullName>
    </submittedName>
</protein>
<dbReference type="AlphaFoldDB" id="A0A9P9WAR1"/>
<evidence type="ECO:0000313" key="2">
    <source>
        <dbReference type="Proteomes" id="UP000829685"/>
    </source>
</evidence>
<sequence>MAASTSEVSPCFLSIIEMRRNNAINDEEYYYYGLVHLAGVVHVQDKTGTFEHEMALLHSDPFFYSIYNVSKEMEPVEDISPFMRLFGAYHTRNLEQMQAYHGSLHETQASYMRRLLAMRALWDERADVLRFCLQRGGFTYEKHFEERANLAESRSPELKAAMEGTRFRWENPFKPHISAVFDAGGAHAVKW</sequence>
<accession>A0A9P9WAR1</accession>
<name>A0A9P9WAR1_9PEZI</name>
<keyword evidence="2" id="KW-1185">Reference proteome</keyword>
<gene>
    <name evidence="1" type="ORF">JX265_012441</name>
</gene>
<organism evidence="1 2">
    <name type="scientific">Neoarthrinium moseri</name>
    <dbReference type="NCBI Taxonomy" id="1658444"/>
    <lineage>
        <taxon>Eukaryota</taxon>
        <taxon>Fungi</taxon>
        <taxon>Dikarya</taxon>
        <taxon>Ascomycota</taxon>
        <taxon>Pezizomycotina</taxon>
        <taxon>Sordariomycetes</taxon>
        <taxon>Xylariomycetidae</taxon>
        <taxon>Amphisphaeriales</taxon>
        <taxon>Apiosporaceae</taxon>
        <taxon>Neoarthrinium</taxon>
    </lineage>
</organism>
<dbReference type="Proteomes" id="UP000829685">
    <property type="component" value="Unassembled WGS sequence"/>
</dbReference>
<dbReference type="EMBL" id="JAFIMR010000053">
    <property type="protein sequence ID" value="KAI1854407.1"/>
    <property type="molecule type" value="Genomic_DNA"/>
</dbReference>
<evidence type="ECO:0000313" key="1">
    <source>
        <dbReference type="EMBL" id="KAI1854407.1"/>
    </source>
</evidence>
<comment type="caution">
    <text evidence="1">The sequence shown here is derived from an EMBL/GenBank/DDBJ whole genome shotgun (WGS) entry which is preliminary data.</text>
</comment>
<reference evidence="1" key="1">
    <citation type="submission" date="2021-03" db="EMBL/GenBank/DDBJ databases">
        <title>Revisited historic fungal species revealed as producer of novel bioactive compounds through whole genome sequencing and comparative genomics.</title>
        <authorList>
            <person name="Vignolle G.A."/>
            <person name="Hochenegger N."/>
            <person name="Mach R.L."/>
            <person name="Mach-Aigner A.R."/>
            <person name="Javad Rahimi M."/>
            <person name="Salim K.A."/>
            <person name="Chan C.M."/>
            <person name="Lim L.B.L."/>
            <person name="Cai F."/>
            <person name="Druzhinina I.S."/>
            <person name="U'Ren J.M."/>
            <person name="Derntl C."/>
        </authorList>
    </citation>
    <scope>NUCLEOTIDE SEQUENCE</scope>
    <source>
        <strain evidence="1">TUCIM 5799</strain>
    </source>
</reference>